<comment type="similarity">
    <text evidence="1">Belongs to the SWC5 family.</text>
</comment>
<dbReference type="VEuPathDB" id="FungiDB:C8Q69DRAFT_508348"/>
<evidence type="ECO:0000313" key="6">
    <source>
        <dbReference type="Proteomes" id="UP000283841"/>
    </source>
</evidence>
<feature type="compositionally biased region" description="Basic and acidic residues" evidence="3">
    <location>
        <begin position="180"/>
        <end position="192"/>
    </location>
</feature>
<name>A0A443HQ95_BYSSP</name>
<dbReference type="InterPro" id="IPR027124">
    <property type="entry name" value="Swc5/CFDP1/2"/>
</dbReference>
<dbReference type="EMBL" id="RCNU01000008">
    <property type="protein sequence ID" value="RWQ93992.1"/>
    <property type="molecule type" value="Genomic_DNA"/>
</dbReference>
<dbReference type="AlphaFoldDB" id="A0A443HQ95"/>
<protein>
    <recommendedName>
        <fullName evidence="2">SWR1-complex protein 5</fullName>
    </recommendedName>
</protein>
<feature type="compositionally biased region" description="Acidic residues" evidence="3">
    <location>
        <begin position="103"/>
        <end position="118"/>
    </location>
</feature>
<dbReference type="GO" id="GO:0000812">
    <property type="term" value="C:Swr1 complex"/>
    <property type="evidence" value="ECO:0007669"/>
    <property type="project" value="TreeGrafter"/>
</dbReference>
<feature type="region of interest" description="Disordered" evidence="3">
    <location>
        <begin position="160"/>
        <end position="205"/>
    </location>
</feature>
<dbReference type="GeneID" id="39602240"/>
<evidence type="ECO:0000313" key="5">
    <source>
        <dbReference type="EMBL" id="RWQ93992.1"/>
    </source>
</evidence>
<evidence type="ECO:0000256" key="1">
    <source>
        <dbReference type="ARBA" id="ARBA00010465"/>
    </source>
</evidence>
<dbReference type="Proteomes" id="UP000283841">
    <property type="component" value="Unassembled WGS sequence"/>
</dbReference>
<dbReference type="Pfam" id="PF07572">
    <property type="entry name" value="BCNT"/>
    <property type="match status" value="1"/>
</dbReference>
<evidence type="ECO:0000256" key="2">
    <source>
        <dbReference type="ARBA" id="ARBA00019138"/>
    </source>
</evidence>
<accession>A0A443HQ95</accession>
<evidence type="ECO:0000256" key="3">
    <source>
        <dbReference type="SAM" id="MobiDB-lite"/>
    </source>
</evidence>
<keyword evidence="6" id="KW-1185">Reference proteome</keyword>
<dbReference type="STRING" id="264951.A0A443HQ95"/>
<proteinExistence type="inferred from homology"/>
<feature type="region of interest" description="Disordered" evidence="3">
    <location>
        <begin position="269"/>
        <end position="306"/>
    </location>
</feature>
<dbReference type="RefSeq" id="XP_028483637.1">
    <property type="nucleotide sequence ID" value="XM_028632963.1"/>
</dbReference>
<feature type="compositionally biased region" description="Acidic residues" evidence="3">
    <location>
        <begin position="18"/>
        <end position="50"/>
    </location>
</feature>
<sequence>MPVAAAAADPVENHLDLENDEEYNSEEDEDFELDGAGQDESEESSEEETQESGGRPAKRRKVTAGKETKIDELELDSGDEAMIQKATERKEKNKKKGKGTIVDGDEEDIDFDEDDEGGEGGFVKTRSMRMKIQEERRPLAKIDGATIDVDALWEKMNQPYTGAAPLPTQKAQEQDGIAAEDEKKESPDRETEAAQQKAPTLPSEEMIKIKRTYKFAGEMITEEKLVPKDSAEAKLFLSNEGKDNAETTIDVDDAEAKKAAVKLRRPLRKYSRFDPNPPGFIKKSWDKQPSGDITGENTDSKGPKLNTVEKSRLDWAAYVDQAGIKDELNVHSRAKEGYLGRMDFLDRMEAKREEERRQARLKGL</sequence>
<evidence type="ECO:0000259" key="4">
    <source>
        <dbReference type="PROSITE" id="PS51279"/>
    </source>
</evidence>
<gene>
    <name evidence="5" type="ORF">C8Q69DRAFT_508348</name>
</gene>
<reference evidence="5 6" key="1">
    <citation type="journal article" date="2018" name="Front. Microbiol.">
        <title>Genomic and genetic insights into a cosmopolitan fungus, Paecilomyces variotii (Eurotiales).</title>
        <authorList>
            <person name="Urquhart A.S."/>
            <person name="Mondo S.J."/>
            <person name="Makela M.R."/>
            <person name="Hane J.K."/>
            <person name="Wiebenga A."/>
            <person name="He G."/>
            <person name="Mihaltcheva S."/>
            <person name="Pangilinan J."/>
            <person name="Lipzen A."/>
            <person name="Barry K."/>
            <person name="de Vries R.P."/>
            <person name="Grigoriev I.V."/>
            <person name="Idnurm A."/>
        </authorList>
    </citation>
    <scope>NUCLEOTIDE SEQUENCE [LARGE SCALE GENOMIC DNA]</scope>
    <source>
        <strain evidence="5 6">CBS 101075</strain>
    </source>
</reference>
<dbReference type="PROSITE" id="PS51279">
    <property type="entry name" value="BCNT_C"/>
    <property type="match status" value="1"/>
</dbReference>
<feature type="domain" description="BCNT-C" evidence="4">
    <location>
        <begin position="285"/>
        <end position="364"/>
    </location>
</feature>
<dbReference type="InterPro" id="IPR011421">
    <property type="entry name" value="BCNT-C"/>
</dbReference>
<feature type="region of interest" description="Disordered" evidence="3">
    <location>
        <begin position="1"/>
        <end position="126"/>
    </location>
</feature>
<organism evidence="5 6">
    <name type="scientific">Byssochlamys spectabilis</name>
    <name type="common">Paecilomyces variotii</name>
    <dbReference type="NCBI Taxonomy" id="264951"/>
    <lineage>
        <taxon>Eukaryota</taxon>
        <taxon>Fungi</taxon>
        <taxon>Dikarya</taxon>
        <taxon>Ascomycota</taxon>
        <taxon>Pezizomycotina</taxon>
        <taxon>Eurotiomycetes</taxon>
        <taxon>Eurotiomycetidae</taxon>
        <taxon>Eurotiales</taxon>
        <taxon>Thermoascaceae</taxon>
        <taxon>Paecilomyces</taxon>
    </lineage>
</organism>
<dbReference type="PANTHER" id="PTHR48407">
    <property type="entry name" value="CRANIOFACIAL DEVELOPMENT PROTEIN 1"/>
    <property type="match status" value="1"/>
</dbReference>
<comment type="caution">
    <text evidence="5">The sequence shown here is derived from an EMBL/GenBank/DDBJ whole genome shotgun (WGS) entry which is preliminary data.</text>
</comment>
<dbReference type="PANTHER" id="PTHR48407:SF1">
    <property type="entry name" value="CRANIOFACIAL DEVELOPMENT PROTEIN 1"/>
    <property type="match status" value="1"/>
</dbReference>